<dbReference type="STRING" id="1296096.A0A1B9HUU4"/>
<evidence type="ECO:0000256" key="4">
    <source>
        <dbReference type="ARBA" id="ARBA00022989"/>
    </source>
</evidence>
<feature type="transmembrane region" description="Helical" evidence="11">
    <location>
        <begin position="303"/>
        <end position="322"/>
    </location>
</feature>
<keyword evidence="8 11" id="KW-0012">Acyltransferase</keyword>
<dbReference type="AlphaFoldDB" id="A0A1B9HUU4"/>
<accession>A0A1B9HUU4</accession>
<feature type="domain" description="Palmitoyltransferase DHHC" evidence="13">
    <location>
        <begin position="226"/>
        <end position="338"/>
    </location>
</feature>
<keyword evidence="5 11" id="KW-0472">Membrane</keyword>
<evidence type="ECO:0000259" key="13">
    <source>
        <dbReference type="Pfam" id="PF01529"/>
    </source>
</evidence>
<dbReference type="PROSITE" id="PS50216">
    <property type="entry name" value="DHHC"/>
    <property type="match status" value="1"/>
</dbReference>
<dbReference type="GO" id="GO:0019706">
    <property type="term" value="F:protein-cysteine S-palmitoyltransferase activity"/>
    <property type="evidence" value="ECO:0007669"/>
    <property type="project" value="UniProtKB-EC"/>
</dbReference>
<keyword evidence="6" id="KW-0564">Palmitate</keyword>
<feature type="transmembrane region" description="Helical" evidence="11">
    <location>
        <begin position="68"/>
        <end position="85"/>
    </location>
</feature>
<dbReference type="Pfam" id="PF01529">
    <property type="entry name" value="DHHC"/>
    <property type="match status" value="1"/>
</dbReference>
<evidence type="ECO:0000256" key="9">
    <source>
        <dbReference type="ARBA" id="ARBA00038298"/>
    </source>
</evidence>
<organism evidence="14">
    <name type="scientific">Kwoniella pini CBS 10737</name>
    <dbReference type="NCBI Taxonomy" id="1296096"/>
    <lineage>
        <taxon>Eukaryota</taxon>
        <taxon>Fungi</taxon>
        <taxon>Dikarya</taxon>
        <taxon>Basidiomycota</taxon>
        <taxon>Agaricomycotina</taxon>
        <taxon>Tremellomycetes</taxon>
        <taxon>Tremellales</taxon>
        <taxon>Cryptococcaceae</taxon>
        <taxon>Kwoniella</taxon>
    </lineage>
</organism>
<gene>
    <name evidence="14" type="ORF">I206_06814</name>
</gene>
<keyword evidence="4 11" id="KW-1133">Transmembrane helix</keyword>
<protein>
    <recommendedName>
        <fullName evidence="11">Palmitoyltransferase</fullName>
        <ecNumber evidence="11">2.3.1.225</ecNumber>
    </recommendedName>
</protein>
<keyword evidence="3 11" id="KW-0812">Transmembrane</keyword>
<proteinExistence type="inferred from homology"/>
<reference evidence="14" key="2">
    <citation type="submission" date="2016-07" db="EMBL/GenBank/DDBJ databases">
        <title>Evolution of pathogenesis and genome organization in the Tremellales.</title>
        <authorList>
            <person name="Cuomo C."/>
            <person name="Litvintseva A."/>
            <person name="Heitman J."/>
            <person name="Chen Y."/>
            <person name="Sun S."/>
            <person name="Springer D."/>
            <person name="Dromer F."/>
            <person name="Young S."/>
            <person name="Zeng Q."/>
            <person name="Chapman S."/>
            <person name="Gujja S."/>
            <person name="Saif S."/>
            <person name="Birren B."/>
        </authorList>
    </citation>
    <scope>NUCLEOTIDE SEQUENCE</scope>
    <source>
        <strain evidence="14">CBS 10737</strain>
    </source>
</reference>
<evidence type="ECO:0000256" key="6">
    <source>
        <dbReference type="ARBA" id="ARBA00023139"/>
    </source>
</evidence>
<comment type="subcellular location">
    <subcellularLocation>
        <location evidence="1">Membrane</location>
        <topology evidence="1">Multi-pass membrane protein</topology>
    </subcellularLocation>
</comment>
<dbReference type="OrthoDB" id="1436450at2759"/>
<dbReference type="EC" id="2.3.1.225" evidence="11"/>
<name>A0A1B9HUU4_9TREE</name>
<evidence type="ECO:0000256" key="5">
    <source>
        <dbReference type="ARBA" id="ARBA00023136"/>
    </source>
</evidence>
<evidence type="ECO:0000256" key="3">
    <source>
        <dbReference type="ARBA" id="ARBA00022692"/>
    </source>
</evidence>
<comment type="similarity">
    <text evidence="9">Belongs to the DHHC palmitoyltransferase family. PFA5 subfamily.</text>
</comment>
<feature type="compositionally biased region" description="Basic and acidic residues" evidence="12">
    <location>
        <begin position="1"/>
        <end position="18"/>
    </location>
</feature>
<evidence type="ECO:0000256" key="8">
    <source>
        <dbReference type="ARBA" id="ARBA00023315"/>
    </source>
</evidence>
<evidence type="ECO:0000256" key="2">
    <source>
        <dbReference type="ARBA" id="ARBA00022679"/>
    </source>
</evidence>
<dbReference type="InterPro" id="IPR039859">
    <property type="entry name" value="PFA4/ZDH16/20/ERF2-like"/>
</dbReference>
<dbReference type="GO" id="GO:0005794">
    <property type="term" value="C:Golgi apparatus"/>
    <property type="evidence" value="ECO:0007669"/>
    <property type="project" value="TreeGrafter"/>
</dbReference>
<dbReference type="InterPro" id="IPR001594">
    <property type="entry name" value="Palmitoyltrfase_DHHC"/>
</dbReference>
<dbReference type="GO" id="GO:0016020">
    <property type="term" value="C:membrane"/>
    <property type="evidence" value="ECO:0007669"/>
    <property type="project" value="UniProtKB-SubCell"/>
</dbReference>
<dbReference type="PANTHER" id="PTHR22883:SF23">
    <property type="entry name" value="PALMITOYLTRANSFERASE ZDHHC6"/>
    <property type="match status" value="1"/>
</dbReference>
<feature type="transmembrane region" description="Helical" evidence="11">
    <location>
        <begin position="270"/>
        <end position="291"/>
    </location>
</feature>
<reference evidence="14" key="1">
    <citation type="submission" date="2013-07" db="EMBL/GenBank/DDBJ databases">
        <title>The Genome Sequence of Cryptococcus pinus CBS10737.</title>
        <authorList>
            <consortium name="The Broad Institute Genome Sequencing Platform"/>
            <person name="Cuomo C."/>
            <person name="Litvintseva A."/>
            <person name="Chen Y."/>
            <person name="Heitman J."/>
            <person name="Sun S."/>
            <person name="Springer D."/>
            <person name="Dromer F."/>
            <person name="Young S.K."/>
            <person name="Zeng Q."/>
            <person name="Gargeya S."/>
            <person name="Fitzgerald M."/>
            <person name="Abouelleil A."/>
            <person name="Alvarado L."/>
            <person name="Berlin A.M."/>
            <person name="Chapman S.B."/>
            <person name="Dewar J."/>
            <person name="Goldberg J."/>
            <person name="Griggs A."/>
            <person name="Gujja S."/>
            <person name="Hansen M."/>
            <person name="Howarth C."/>
            <person name="Imamovic A."/>
            <person name="Larimer J."/>
            <person name="McCowan C."/>
            <person name="Murphy C."/>
            <person name="Pearson M."/>
            <person name="Priest M."/>
            <person name="Roberts A."/>
            <person name="Saif S."/>
            <person name="Shea T."/>
            <person name="Sykes S."/>
            <person name="Wortman J."/>
            <person name="Nusbaum C."/>
            <person name="Birren B."/>
        </authorList>
    </citation>
    <scope>NUCLEOTIDE SEQUENCE [LARGE SCALE GENOMIC DNA]</scope>
    <source>
        <strain evidence="14">CBS 10737</strain>
    </source>
</reference>
<feature type="region of interest" description="Disordered" evidence="12">
    <location>
        <begin position="1"/>
        <end position="59"/>
    </location>
</feature>
<evidence type="ECO:0000256" key="1">
    <source>
        <dbReference type="ARBA" id="ARBA00004141"/>
    </source>
</evidence>
<evidence type="ECO:0000256" key="7">
    <source>
        <dbReference type="ARBA" id="ARBA00023288"/>
    </source>
</evidence>
<dbReference type="GO" id="GO:0006612">
    <property type="term" value="P:protein targeting to membrane"/>
    <property type="evidence" value="ECO:0007669"/>
    <property type="project" value="TreeGrafter"/>
</dbReference>
<dbReference type="GO" id="GO:0005783">
    <property type="term" value="C:endoplasmic reticulum"/>
    <property type="evidence" value="ECO:0007669"/>
    <property type="project" value="TreeGrafter"/>
</dbReference>
<dbReference type="EMBL" id="KV700117">
    <property type="protein sequence ID" value="OCF47040.1"/>
    <property type="molecule type" value="Genomic_DNA"/>
</dbReference>
<sequence length="442" mass="50016">MQDNCPHRVDEINGDHAPVDSFDGPSASNDRAYVKQSEPSAGKERQAKQQRRKRSTPSKPDFWVSRKWAILIVAALACWSFYVVVGKMCTPMIRQQSTSGLGLSVGVGALVGFVIVWLLMIWTYLKMVITGPGMAPQHVPKSTPPGPSDYRLDNLSPPPIPSVPTTFAAEERDPSEFAPIGNLIHETLTTHRVSSDSGTEAPLKGSKVKDWRTIDRPLPPLPPPVRWCQYCEITKPPRTHHCRHCGVCILQFDHHCLWIGQCVGFANHKFFIIFTFWGAIFCIYTFVFLVVSSTRSSGTDGQVVAIIILSALFGLFTFAMCLSHVHLIVTGRTTVESFASRDQHEAESRILQQEYGYFFHNNERRKVQKKWKEEWGNTPVDARWVFGTKLEMWEQEMGKSRLGWILPIGKPLGDGIHYENNPRFGPNGEWLKKKDWPKDLQT</sequence>
<evidence type="ECO:0000256" key="11">
    <source>
        <dbReference type="RuleBase" id="RU079119"/>
    </source>
</evidence>
<evidence type="ECO:0000256" key="12">
    <source>
        <dbReference type="SAM" id="MobiDB-lite"/>
    </source>
</evidence>
<keyword evidence="7" id="KW-0449">Lipoprotein</keyword>
<evidence type="ECO:0000256" key="10">
    <source>
        <dbReference type="ARBA" id="ARBA00048048"/>
    </source>
</evidence>
<evidence type="ECO:0000313" key="14">
    <source>
        <dbReference type="EMBL" id="OCF47040.1"/>
    </source>
</evidence>
<dbReference type="PANTHER" id="PTHR22883">
    <property type="entry name" value="ZINC FINGER DHHC DOMAIN CONTAINING PROTEIN"/>
    <property type="match status" value="1"/>
</dbReference>
<feature type="transmembrane region" description="Helical" evidence="11">
    <location>
        <begin position="105"/>
        <end position="125"/>
    </location>
</feature>
<keyword evidence="2 11" id="KW-0808">Transferase</keyword>
<comment type="domain">
    <text evidence="11">The DHHC domain is required for palmitoyltransferase activity.</text>
</comment>
<comment type="catalytic activity">
    <reaction evidence="10 11">
        <text>L-cysteinyl-[protein] + hexadecanoyl-CoA = S-hexadecanoyl-L-cysteinyl-[protein] + CoA</text>
        <dbReference type="Rhea" id="RHEA:36683"/>
        <dbReference type="Rhea" id="RHEA-COMP:10131"/>
        <dbReference type="Rhea" id="RHEA-COMP:11032"/>
        <dbReference type="ChEBI" id="CHEBI:29950"/>
        <dbReference type="ChEBI" id="CHEBI:57287"/>
        <dbReference type="ChEBI" id="CHEBI:57379"/>
        <dbReference type="ChEBI" id="CHEBI:74151"/>
        <dbReference type="EC" id="2.3.1.225"/>
    </reaction>
</comment>